<evidence type="ECO:0008006" key="2">
    <source>
        <dbReference type="Google" id="ProtNLM"/>
    </source>
</evidence>
<reference evidence="1" key="1">
    <citation type="journal article" date="2015" name="Nature">
        <title>Complex archaea that bridge the gap between prokaryotes and eukaryotes.</title>
        <authorList>
            <person name="Spang A."/>
            <person name="Saw J.H."/>
            <person name="Jorgensen S.L."/>
            <person name="Zaremba-Niedzwiedzka K."/>
            <person name="Martijn J."/>
            <person name="Lind A.E."/>
            <person name="van Eijk R."/>
            <person name="Schleper C."/>
            <person name="Guy L."/>
            <person name="Ettema T.J."/>
        </authorList>
    </citation>
    <scope>NUCLEOTIDE SEQUENCE</scope>
</reference>
<feature type="non-terminal residue" evidence="1">
    <location>
        <position position="1"/>
    </location>
</feature>
<dbReference type="AlphaFoldDB" id="A0A0F9IUI9"/>
<gene>
    <name evidence="1" type="ORF">LCGC14_1834630</name>
</gene>
<evidence type="ECO:0000313" key="1">
    <source>
        <dbReference type="EMBL" id="KKL97420.1"/>
    </source>
</evidence>
<comment type="caution">
    <text evidence="1">The sequence shown here is derived from an EMBL/GenBank/DDBJ whole genome shotgun (WGS) entry which is preliminary data.</text>
</comment>
<proteinExistence type="predicted"/>
<accession>A0A0F9IUI9</accession>
<dbReference type="EMBL" id="LAZR01018171">
    <property type="protein sequence ID" value="KKL97420.1"/>
    <property type="molecule type" value="Genomic_DNA"/>
</dbReference>
<sequence length="415" mass="47584">ITKAFREKPLMLALFPELIPSPRIQRMNKWELELPRDIHHREPTFDTMGVGGAAQGRHYNWLKLDDLVGEDARDSETVMKRVLQWFDNIQSLLTRMKIDGWDLIGTRWAPTDVYSHAVKMYGVKKDCSILNAYDPRDIETMEDGQLAVYARGAIEDGLPVFPEEFAIEDLNRIRKNPYVWAAQYANNPREGDLTRLKAHWLKYYNIGHGDQLIVFDGESSRRIKTSELDRCILIDPSVGESNRADPWGIVVTGTDKDMNIYILEAYRKQMLPPDGIDEMFRLYTKWNPRLISIESVAFSAMLKYWFDQTCQRLGVYPSIYDYKPGSKKSKIARIEGLSNYGAAGQIFILEGMHQLRDEWEWFPLGENDHILDALAQGPEIWAPGVAEKMGVGMDVENAVNAILEERDALTGYSSI</sequence>
<name>A0A0F9IUI9_9ZZZZ</name>
<protein>
    <recommendedName>
        <fullName evidence="2">Terminase large subunit gp17-like C-terminal domain-containing protein</fullName>
    </recommendedName>
</protein>
<organism evidence="1">
    <name type="scientific">marine sediment metagenome</name>
    <dbReference type="NCBI Taxonomy" id="412755"/>
    <lineage>
        <taxon>unclassified sequences</taxon>
        <taxon>metagenomes</taxon>
        <taxon>ecological metagenomes</taxon>
    </lineage>
</organism>